<keyword evidence="6" id="KW-1185">Reference proteome</keyword>
<dbReference type="SUPFAM" id="SSF54565">
    <property type="entry name" value="Ribosomal protein S16"/>
    <property type="match status" value="1"/>
</dbReference>
<evidence type="ECO:0000256" key="4">
    <source>
        <dbReference type="SAM" id="Coils"/>
    </source>
</evidence>
<name>A0A1U9NPP3_9BACT</name>
<dbReference type="STRING" id="1936003.STSP2_03079"/>
<proteinExistence type="inferred from homology"/>
<dbReference type="KEGG" id="alus:STSP2_03079"/>
<dbReference type="InterPro" id="IPR000307">
    <property type="entry name" value="Ribosomal_bS16"/>
</dbReference>
<dbReference type="RefSeq" id="WP_146663522.1">
    <property type="nucleotide sequence ID" value="NZ_CP019791.1"/>
</dbReference>
<dbReference type="Proteomes" id="UP000189674">
    <property type="component" value="Chromosome"/>
</dbReference>
<evidence type="ECO:0000256" key="1">
    <source>
        <dbReference type="ARBA" id="ARBA00022980"/>
    </source>
</evidence>
<dbReference type="Gene3D" id="3.30.1320.10">
    <property type="match status" value="1"/>
</dbReference>
<dbReference type="NCBIfam" id="TIGR00002">
    <property type="entry name" value="S16"/>
    <property type="match status" value="1"/>
</dbReference>
<sequence>MAVKLRLTRIGRRHRPFFRIHAIESRNPRDGRILEKIGHYDPIEKDEEKQIVIDLERAKYWIEKGAVPSDTVVDILAKKGVTTKIGEARKKRRQKALEIARKKGKPFTKAEKIAAEKAAEEAAEAAKAAAEAAAKAAKEAEEAKSE</sequence>
<dbReference type="InterPro" id="IPR023803">
    <property type="entry name" value="Ribosomal_bS16_dom_sf"/>
</dbReference>
<comment type="similarity">
    <text evidence="3">Belongs to the bacterial ribosomal protein bS16 family.</text>
</comment>
<dbReference type="Pfam" id="PF00886">
    <property type="entry name" value="Ribosomal_S16"/>
    <property type="match status" value="1"/>
</dbReference>
<dbReference type="EMBL" id="CP019791">
    <property type="protein sequence ID" value="AQT69879.1"/>
    <property type="molecule type" value="Genomic_DNA"/>
</dbReference>
<dbReference type="GO" id="GO:0015935">
    <property type="term" value="C:small ribosomal subunit"/>
    <property type="evidence" value="ECO:0007669"/>
    <property type="project" value="TreeGrafter"/>
</dbReference>
<gene>
    <name evidence="3 5" type="primary">rpsP</name>
    <name evidence="5" type="ORF">STSP2_03079</name>
</gene>
<keyword evidence="4" id="KW-0175">Coiled coil</keyword>
<dbReference type="GO" id="GO:0006412">
    <property type="term" value="P:translation"/>
    <property type="evidence" value="ECO:0007669"/>
    <property type="project" value="UniProtKB-UniRule"/>
</dbReference>
<evidence type="ECO:0000256" key="3">
    <source>
        <dbReference type="HAMAP-Rule" id="MF_00385"/>
    </source>
</evidence>
<evidence type="ECO:0000256" key="2">
    <source>
        <dbReference type="ARBA" id="ARBA00023274"/>
    </source>
</evidence>
<reference evidence="6" key="1">
    <citation type="submission" date="2017-02" db="EMBL/GenBank/DDBJ databases">
        <title>Comparative genomics and description of representatives of a novel lineage of planctomycetes thriving in anoxic sediments.</title>
        <authorList>
            <person name="Spring S."/>
            <person name="Bunk B."/>
            <person name="Sproer C."/>
        </authorList>
    </citation>
    <scope>NUCLEOTIDE SEQUENCE [LARGE SCALE GENOMIC DNA]</scope>
    <source>
        <strain evidence="6">ST-NAGAB-D1</strain>
    </source>
</reference>
<accession>A0A1U9NPP3</accession>
<feature type="coiled-coil region" evidence="4">
    <location>
        <begin position="115"/>
        <end position="146"/>
    </location>
</feature>
<organism evidence="5 6">
    <name type="scientific">Anaerohalosphaera lusitana</name>
    <dbReference type="NCBI Taxonomy" id="1936003"/>
    <lineage>
        <taxon>Bacteria</taxon>
        <taxon>Pseudomonadati</taxon>
        <taxon>Planctomycetota</taxon>
        <taxon>Phycisphaerae</taxon>
        <taxon>Sedimentisphaerales</taxon>
        <taxon>Anaerohalosphaeraceae</taxon>
        <taxon>Anaerohalosphaera</taxon>
    </lineage>
</organism>
<dbReference type="PANTHER" id="PTHR12919">
    <property type="entry name" value="30S RIBOSOMAL PROTEIN S16"/>
    <property type="match status" value="1"/>
</dbReference>
<evidence type="ECO:0000313" key="5">
    <source>
        <dbReference type="EMBL" id="AQT69879.1"/>
    </source>
</evidence>
<evidence type="ECO:0000313" key="6">
    <source>
        <dbReference type="Proteomes" id="UP000189674"/>
    </source>
</evidence>
<dbReference type="PANTHER" id="PTHR12919:SF20">
    <property type="entry name" value="SMALL RIBOSOMAL SUBUNIT PROTEIN BS16M"/>
    <property type="match status" value="1"/>
</dbReference>
<dbReference type="PROSITE" id="PS00732">
    <property type="entry name" value="RIBOSOMAL_S16"/>
    <property type="match status" value="1"/>
</dbReference>
<dbReference type="OrthoDB" id="9807878at2"/>
<dbReference type="AlphaFoldDB" id="A0A1U9NPP3"/>
<keyword evidence="2 3" id="KW-0687">Ribonucleoprotein</keyword>
<dbReference type="InterPro" id="IPR020592">
    <property type="entry name" value="Ribosomal_bS16_CS"/>
</dbReference>
<protein>
    <recommendedName>
        <fullName evidence="3">Small ribosomal subunit protein bS16</fullName>
    </recommendedName>
</protein>
<dbReference type="GO" id="GO:0003735">
    <property type="term" value="F:structural constituent of ribosome"/>
    <property type="evidence" value="ECO:0007669"/>
    <property type="project" value="InterPro"/>
</dbReference>
<keyword evidence="1 3" id="KW-0689">Ribosomal protein</keyword>
<dbReference type="GO" id="GO:0005737">
    <property type="term" value="C:cytoplasm"/>
    <property type="evidence" value="ECO:0007669"/>
    <property type="project" value="UniProtKB-ARBA"/>
</dbReference>
<dbReference type="HAMAP" id="MF_00385">
    <property type="entry name" value="Ribosomal_bS16"/>
    <property type="match status" value="1"/>
</dbReference>